<evidence type="ECO:0000313" key="2">
    <source>
        <dbReference type="EMBL" id="QQP54466.1"/>
    </source>
</evidence>
<keyword evidence="3" id="KW-1185">Reference proteome</keyword>
<feature type="region of interest" description="Disordered" evidence="1">
    <location>
        <begin position="34"/>
        <end position="71"/>
    </location>
</feature>
<proteinExistence type="predicted"/>
<evidence type="ECO:0000313" key="3">
    <source>
        <dbReference type="Proteomes" id="UP000595437"/>
    </source>
</evidence>
<dbReference type="EMBL" id="CP045893">
    <property type="protein sequence ID" value="QQP54466.1"/>
    <property type="molecule type" value="Genomic_DNA"/>
</dbReference>
<dbReference type="Proteomes" id="UP000595437">
    <property type="component" value="Chromosome 4"/>
</dbReference>
<name>A0A7T8KEK5_CALRO</name>
<feature type="non-terminal residue" evidence="2">
    <location>
        <position position="1"/>
    </location>
</feature>
<sequence>VSYSTKEGKYKVDMSHLNAVLPDDTPRLSMEMIDRQRKKKQSRSQIPPPPRSMHPGLTHFVNQPPPGEQPRFTSSIVTIDGALGEYPP</sequence>
<gene>
    <name evidence="2" type="ORF">FKW44_007304</name>
</gene>
<evidence type="ECO:0000256" key="1">
    <source>
        <dbReference type="SAM" id="MobiDB-lite"/>
    </source>
</evidence>
<protein>
    <submittedName>
        <fullName evidence="2">Uncharacterized protein</fullName>
    </submittedName>
</protein>
<accession>A0A7T8KEK5</accession>
<dbReference type="AlphaFoldDB" id="A0A7T8KEK5"/>
<organism evidence="2 3">
    <name type="scientific">Caligus rogercresseyi</name>
    <name type="common">Sea louse</name>
    <dbReference type="NCBI Taxonomy" id="217165"/>
    <lineage>
        <taxon>Eukaryota</taxon>
        <taxon>Metazoa</taxon>
        <taxon>Ecdysozoa</taxon>
        <taxon>Arthropoda</taxon>
        <taxon>Crustacea</taxon>
        <taxon>Multicrustacea</taxon>
        <taxon>Hexanauplia</taxon>
        <taxon>Copepoda</taxon>
        <taxon>Siphonostomatoida</taxon>
        <taxon>Caligidae</taxon>
        <taxon>Caligus</taxon>
    </lineage>
</organism>
<reference evidence="3" key="1">
    <citation type="submission" date="2021-01" db="EMBL/GenBank/DDBJ databases">
        <title>Caligus Genome Assembly.</title>
        <authorList>
            <person name="Gallardo-Escarate C."/>
        </authorList>
    </citation>
    <scope>NUCLEOTIDE SEQUENCE [LARGE SCALE GENOMIC DNA]</scope>
</reference>